<reference evidence="3" key="1">
    <citation type="submission" date="2016-10" db="EMBL/GenBank/DDBJ databases">
        <authorList>
            <person name="Varghese N."/>
            <person name="Submissions S."/>
        </authorList>
    </citation>
    <scope>NUCLEOTIDE SEQUENCE [LARGE SCALE GENOMIC DNA]</scope>
    <source>
        <strain evidence="3">CGMCC 4.7042</strain>
    </source>
</reference>
<evidence type="ECO:0000256" key="1">
    <source>
        <dbReference type="SAM" id="MobiDB-lite"/>
    </source>
</evidence>
<dbReference type="STRING" id="1196353.SAMN05444921_12166"/>
<keyword evidence="3" id="KW-1185">Reference proteome</keyword>
<feature type="region of interest" description="Disordered" evidence="1">
    <location>
        <begin position="1"/>
        <end position="28"/>
    </location>
</feature>
<dbReference type="OrthoDB" id="4551696at2"/>
<name>A0A1G9ZB09_9ACTN</name>
<feature type="region of interest" description="Disordered" evidence="1">
    <location>
        <begin position="186"/>
        <end position="213"/>
    </location>
</feature>
<dbReference type="AlphaFoldDB" id="A0A1G9ZB09"/>
<dbReference type="Proteomes" id="UP000199063">
    <property type="component" value="Unassembled WGS sequence"/>
</dbReference>
<dbReference type="RefSeq" id="WP_093659345.1">
    <property type="nucleotide sequence ID" value="NZ_FNHI01000021.1"/>
</dbReference>
<gene>
    <name evidence="2" type="ORF">SAMN05444921_12166</name>
</gene>
<organism evidence="2 3">
    <name type="scientific">Streptomyces wuyuanensis</name>
    <dbReference type="NCBI Taxonomy" id="1196353"/>
    <lineage>
        <taxon>Bacteria</taxon>
        <taxon>Bacillati</taxon>
        <taxon>Actinomycetota</taxon>
        <taxon>Actinomycetes</taxon>
        <taxon>Kitasatosporales</taxon>
        <taxon>Streptomycetaceae</taxon>
        <taxon>Streptomyces</taxon>
    </lineage>
</organism>
<evidence type="ECO:0000313" key="2">
    <source>
        <dbReference type="EMBL" id="SDN18648.1"/>
    </source>
</evidence>
<dbReference type="GeneID" id="40832647"/>
<proteinExistence type="predicted"/>
<protein>
    <submittedName>
        <fullName evidence="2">Uncharacterized protein</fullName>
    </submittedName>
</protein>
<dbReference type="EMBL" id="FNHI01000021">
    <property type="protein sequence ID" value="SDN18648.1"/>
    <property type="molecule type" value="Genomic_DNA"/>
</dbReference>
<evidence type="ECO:0000313" key="3">
    <source>
        <dbReference type="Proteomes" id="UP000199063"/>
    </source>
</evidence>
<sequence length="323" mass="35245">MTTATKPLADHGTTARAKGRPSGGIPPCPCRPCRDAENAYDKRRRYLNATGRTLMVDTAPVADHIRDLFNAGAGWVQLAAATGCSSSTLHKILTGRIPQCRRTTANKILAVRPGDAIPPGRLVPAIGSIRRIRALLAAAHPCKAISIASGVEHSMISDLVNGSLSVVKLHVAQRIDAGYRKLAGTVGTSTRSRRRAERNQWAPPAAWDDLDNPAAHPEWTGHCGTDRGYWVHTLQKLAMCERCAEAHERWVADHAHLTREDRNKRLFAQRATAASREASLAEDARELLRLDIPVDVAAARLGVTRNHLQQAMKRHPERLDTAA</sequence>
<accession>A0A1G9ZB09</accession>